<dbReference type="GO" id="GO:0000287">
    <property type="term" value="F:magnesium ion binding"/>
    <property type="evidence" value="ECO:0007669"/>
    <property type="project" value="InterPro"/>
</dbReference>
<dbReference type="AlphaFoldDB" id="A0A5J4S0T5"/>
<evidence type="ECO:0000256" key="1">
    <source>
        <dbReference type="ARBA" id="ARBA00022679"/>
    </source>
</evidence>
<name>A0A5J4S0T5_9ZZZZ</name>
<dbReference type="InterPro" id="IPR037143">
    <property type="entry name" value="4-PPantetheinyl_Trfase_dom_sf"/>
</dbReference>
<evidence type="ECO:0000259" key="2">
    <source>
        <dbReference type="Pfam" id="PF01648"/>
    </source>
</evidence>
<accession>A0A5J4S0T5</accession>
<organism evidence="3">
    <name type="scientific">termite gut metagenome</name>
    <dbReference type="NCBI Taxonomy" id="433724"/>
    <lineage>
        <taxon>unclassified sequences</taxon>
        <taxon>metagenomes</taxon>
        <taxon>organismal metagenomes</taxon>
    </lineage>
</organism>
<sequence>MPLYLKHVEDKFQWGIWKTNESAEELLNMFPNRGKYEEALQGFMSAYRRLEWLSVRVLLYRLLNEEKEIAYYATGKPYLSDNSYHISISHTRGYVVIILSRTVKVGIDIEQYGERIRKVAHKFMRKDESLSIYLDSEIGSLLLHWSAKEVMIKCVDARGIDFRRHLRIYPFQVQKEGSFHAKEYRTSEQQDFLIHYLVHPEFVMTWGELENAYPVLSL</sequence>
<keyword evidence="1" id="KW-0808">Transferase</keyword>
<reference evidence="3" key="1">
    <citation type="submission" date="2019-03" db="EMBL/GenBank/DDBJ databases">
        <title>Single cell metagenomics reveals metabolic interactions within the superorganism composed of flagellate Streblomastix strix and complex community of Bacteroidetes bacteria on its surface.</title>
        <authorList>
            <person name="Treitli S.C."/>
            <person name="Kolisko M."/>
            <person name="Husnik F."/>
            <person name="Keeling P."/>
            <person name="Hampl V."/>
        </authorList>
    </citation>
    <scope>NUCLEOTIDE SEQUENCE</scope>
    <source>
        <strain evidence="3">STM</strain>
    </source>
</reference>
<dbReference type="SUPFAM" id="SSF56214">
    <property type="entry name" value="4'-phosphopantetheinyl transferase"/>
    <property type="match status" value="2"/>
</dbReference>
<dbReference type="GO" id="GO:0008897">
    <property type="term" value="F:holo-[acyl-carrier-protein] synthase activity"/>
    <property type="evidence" value="ECO:0007669"/>
    <property type="project" value="InterPro"/>
</dbReference>
<dbReference type="InterPro" id="IPR008278">
    <property type="entry name" value="4-PPantetheinyl_Trfase_dom"/>
</dbReference>
<comment type="caution">
    <text evidence="3">The sequence shown here is derived from an EMBL/GenBank/DDBJ whole genome shotgun (WGS) entry which is preliminary data.</text>
</comment>
<evidence type="ECO:0000313" key="3">
    <source>
        <dbReference type="EMBL" id="KAA6339699.1"/>
    </source>
</evidence>
<protein>
    <recommendedName>
        <fullName evidence="2">4'-phosphopantetheinyl transferase domain-containing protein</fullName>
    </recommendedName>
</protein>
<proteinExistence type="predicted"/>
<dbReference type="Pfam" id="PF01648">
    <property type="entry name" value="ACPS"/>
    <property type="match status" value="1"/>
</dbReference>
<feature type="domain" description="4'-phosphopantetheinyl transferase" evidence="2">
    <location>
        <begin position="105"/>
        <end position="190"/>
    </location>
</feature>
<dbReference type="EMBL" id="SNRY01000514">
    <property type="protein sequence ID" value="KAA6339699.1"/>
    <property type="molecule type" value="Genomic_DNA"/>
</dbReference>
<gene>
    <name evidence="3" type="ORF">EZS27_012383</name>
</gene>
<dbReference type="Gene3D" id="3.90.470.20">
    <property type="entry name" value="4'-phosphopantetheinyl transferase domain"/>
    <property type="match status" value="1"/>
</dbReference>